<keyword evidence="1" id="KW-0175">Coiled coil</keyword>
<keyword evidence="3" id="KW-0812">Transmembrane</keyword>
<proteinExistence type="predicted"/>
<dbReference type="Pfam" id="PF14257">
    <property type="entry name" value="DUF4349"/>
    <property type="match status" value="1"/>
</dbReference>
<keyword evidence="3" id="KW-0472">Membrane</keyword>
<evidence type="ECO:0000256" key="2">
    <source>
        <dbReference type="SAM" id="MobiDB-lite"/>
    </source>
</evidence>
<organism evidence="5">
    <name type="scientific">freshwater metagenome</name>
    <dbReference type="NCBI Taxonomy" id="449393"/>
    <lineage>
        <taxon>unclassified sequences</taxon>
        <taxon>metagenomes</taxon>
        <taxon>ecological metagenomes</taxon>
    </lineage>
</organism>
<evidence type="ECO:0000259" key="4">
    <source>
        <dbReference type="Pfam" id="PF14257"/>
    </source>
</evidence>
<feature type="region of interest" description="Disordered" evidence="2">
    <location>
        <begin position="144"/>
        <end position="172"/>
    </location>
</feature>
<accession>A0A6J7K9T5</accession>
<feature type="compositionally biased region" description="Polar residues" evidence="2">
    <location>
        <begin position="144"/>
        <end position="167"/>
    </location>
</feature>
<feature type="coiled-coil region" evidence="1">
    <location>
        <begin position="211"/>
        <end position="268"/>
    </location>
</feature>
<evidence type="ECO:0000313" key="5">
    <source>
        <dbReference type="EMBL" id="CAB4951419.1"/>
    </source>
</evidence>
<feature type="compositionally biased region" description="Polar residues" evidence="2">
    <location>
        <begin position="76"/>
        <end position="86"/>
    </location>
</feature>
<feature type="transmembrane region" description="Helical" evidence="3">
    <location>
        <begin position="315"/>
        <end position="343"/>
    </location>
</feature>
<sequence length="379" mass="39043">MSRTSHMLVRPINRLATTASASALSGRRRSRTALLGLVGVAALTLAGCSSSGTMSSPAIDSGGMGAPMSEGVDPTAQDSSGASANPPTRDGKSSTDLTSATGIAPLTADRSIVVRADVSVRVDDVPASTANLATIASRHRATIASQSTSSGSTFPTDYQATKESSQPCPGMGCPTPYASSTTILRVDNSEVDALLRDVNSLGNVEASNRTSDDVTAEVADVNARLANAEASLARVRSLMSQATSIGDIVNLEAELSRREGDLEALQARQRALVDQTAQATVTVRLFDEGAPVVEPDDGNGFIAGLRSGWNAFTSAMVAGLTVVGVLVPFLIIAVPVVLVIWWIRRRRRNDNAVSQAAGPNPDGDAGSLALGLEDLISGA</sequence>
<dbReference type="InterPro" id="IPR025645">
    <property type="entry name" value="DUF4349"/>
</dbReference>
<feature type="region of interest" description="Disordered" evidence="2">
    <location>
        <begin position="50"/>
        <end position="102"/>
    </location>
</feature>
<reference evidence="5" key="1">
    <citation type="submission" date="2020-05" db="EMBL/GenBank/DDBJ databases">
        <authorList>
            <person name="Chiriac C."/>
            <person name="Salcher M."/>
            <person name="Ghai R."/>
            <person name="Kavagutti S V."/>
        </authorList>
    </citation>
    <scope>NUCLEOTIDE SEQUENCE</scope>
</reference>
<dbReference type="AlphaFoldDB" id="A0A6J7K9T5"/>
<gene>
    <name evidence="5" type="ORF">UFOPK3752_01679</name>
</gene>
<protein>
    <submittedName>
        <fullName evidence="5">Unannotated protein</fullName>
    </submittedName>
</protein>
<dbReference type="EMBL" id="CAFBND010000081">
    <property type="protein sequence ID" value="CAB4951419.1"/>
    <property type="molecule type" value="Genomic_DNA"/>
</dbReference>
<name>A0A6J7K9T5_9ZZZZ</name>
<evidence type="ECO:0000256" key="3">
    <source>
        <dbReference type="SAM" id="Phobius"/>
    </source>
</evidence>
<evidence type="ECO:0000256" key="1">
    <source>
        <dbReference type="SAM" id="Coils"/>
    </source>
</evidence>
<feature type="domain" description="DUF4349" evidence="4">
    <location>
        <begin position="110"/>
        <end position="342"/>
    </location>
</feature>
<keyword evidence="3" id="KW-1133">Transmembrane helix</keyword>